<organism evidence="1 2">
    <name type="scientific">Glossina palpalis gambiensis</name>
    <dbReference type="NCBI Taxonomy" id="67801"/>
    <lineage>
        <taxon>Eukaryota</taxon>
        <taxon>Metazoa</taxon>
        <taxon>Ecdysozoa</taxon>
        <taxon>Arthropoda</taxon>
        <taxon>Hexapoda</taxon>
        <taxon>Insecta</taxon>
        <taxon>Pterygota</taxon>
        <taxon>Neoptera</taxon>
        <taxon>Endopterygota</taxon>
        <taxon>Diptera</taxon>
        <taxon>Brachycera</taxon>
        <taxon>Muscomorpha</taxon>
        <taxon>Hippoboscoidea</taxon>
        <taxon>Glossinidae</taxon>
        <taxon>Glossina</taxon>
    </lineage>
</organism>
<dbReference type="EMBL" id="JXJN01000489">
    <property type="status" value="NOT_ANNOTATED_CDS"/>
    <property type="molecule type" value="Genomic_DNA"/>
</dbReference>
<proteinExistence type="predicted"/>
<evidence type="ECO:0000313" key="1">
    <source>
        <dbReference type="EnsemblMetazoa" id="GPPI001903-PA"/>
    </source>
</evidence>
<dbReference type="EMBL" id="JXJN01000488">
    <property type="status" value="NOT_ANNOTATED_CDS"/>
    <property type="molecule type" value="Genomic_DNA"/>
</dbReference>
<dbReference type="Proteomes" id="UP000092460">
    <property type="component" value="Unassembled WGS sequence"/>
</dbReference>
<keyword evidence="2" id="KW-1185">Reference proteome</keyword>
<dbReference type="AlphaFoldDB" id="A0A1B0AMK4"/>
<accession>A0A1B0AMK4</accession>
<dbReference type="VEuPathDB" id="VectorBase:GPPI001903"/>
<reference evidence="2" key="1">
    <citation type="submission" date="2015-01" db="EMBL/GenBank/DDBJ databases">
        <authorList>
            <person name="Aksoy S."/>
            <person name="Warren W."/>
            <person name="Wilson R.K."/>
        </authorList>
    </citation>
    <scope>NUCLEOTIDE SEQUENCE [LARGE SCALE GENOMIC DNA]</scope>
    <source>
        <strain evidence="2">IAEA</strain>
    </source>
</reference>
<evidence type="ECO:0000313" key="2">
    <source>
        <dbReference type="Proteomes" id="UP000092460"/>
    </source>
</evidence>
<reference evidence="1" key="2">
    <citation type="submission" date="2020-05" db="UniProtKB">
        <authorList>
            <consortium name="EnsemblMetazoa"/>
        </authorList>
    </citation>
    <scope>IDENTIFICATION</scope>
    <source>
        <strain evidence="1">IAEA</strain>
    </source>
</reference>
<dbReference type="EnsemblMetazoa" id="GPPI001903-RA">
    <property type="protein sequence ID" value="GPPI001903-PA"/>
    <property type="gene ID" value="GPPI001903"/>
</dbReference>
<name>A0A1B0AMK4_9MUSC</name>
<protein>
    <submittedName>
        <fullName evidence="1">Uncharacterized protein</fullName>
    </submittedName>
</protein>
<sequence>MVLNTMDCSGRSNTIERDSELGDDMADALTCAHLNVVNDAVLSPLLKPLKDKRENKKEEEEDFNKQIVKGVASVSSLTVRK</sequence>